<proteinExistence type="predicted"/>
<evidence type="ECO:0000313" key="2">
    <source>
        <dbReference type="WBParaSite" id="RSKR_0001061000.1"/>
    </source>
</evidence>
<sequence length="104" mass="11718">MTSSTATFIGTQFSPNTNAYTPLGTDLESVIIAVCLFMMGGALIFSCCFVVTHCYICIKRKRLSKKQREKEERQNECEYTTLSIDEDDEDSIVPDKNMKGITMI</sequence>
<dbReference type="Proteomes" id="UP000095286">
    <property type="component" value="Unplaced"/>
</dbReference>
<reference evidence="2" key="1">
    <citation type="submission" date="2016-11" db="UniProtKB">
        <authorList>
            <consortium name="WormBaseParasite"/>
        </authorList>
    </citation>
    <scope>IDENTIFICATION</scope>
    <source>
        <strain evidence="2">KR3021</strain>
    </source>
</reference>
<protein>
    <submittedName>
        <fullName evidence="2">Col_cuticle_N domain-containing protein</fullName>
    </submittedName>
</protein>
<name>A0AC35UEB2_9BILA</name>
<evidence type="ECO:0000313" key="1">
    <source>
        <dbReference type="Proteomes" id="UP000095286"/>
    </source>
</evidence>
<dbReference type="WBParaSite" id="RSKR_0001061000.1">
    <property type="protein sequence ID" value="RSKR_0001061000.1"/>
    <property type="gene ID" value="RSKR_0001061000"/>
</dbReference>
<organism evidence="1 2">
    <name type="scientific">Rhabditophanes sp. KR3021</name>
    <dbReference type="NCBI Taxonomy" id="114890"/>
    <lineage>
        <taxon>Eukaryota</taxon>
        <taxon>Metazoa</taxon>
        <taxon>Ecdysozoa</taxon>
        <taxon>Nematoda</taxon>
        <taxon>Chromadorea</taxon>
        <taxon>Rhabditida</taxon>
        <taxon>Tylenchina</taxon>
        <taxon>Panagrolaimomorpha</taxon>
        <taxon>Strongyloidoidea</taxon>
        <taxon>Alloionematidae</taxon>
        <taxon>Rhabditophanes</taxon>
    </lineage>
</organism>
<accession>A0AC35UEB2</accession>